<comment type="caution">
    <text evidence="2">The sequence shown here is derived from an EMBL/GenBank/DDBJ whole genome shotgun (WGS) entry which is preliminary data.</text>
</comment>
<accession>A0A849BL39</accession>
<dbReference type="RefSeq" id="WP_171203695.1">
    <property type="nucleotide sequence ID" value="NZ_BAAANP010000012.1"/>
</dbReference>
<organism evidence="2 3">
    <name type="scientific">Pseudokineococcus marinus</name>
    <dbReference type="NCBI Taxonomy" id="351215"/>
    <lineage>
        <taxon>Bacteria</taxon>
        <taxon>Bacillati</taxon>
        <taxon>Actinomycetota</taxon>
        <taxon>Actinomycetes</taxon>
        <taxon>Kineosporiales</taxon>
        <taxon>Kineosporiaceae</taxon>
        <taxon>Pseudokineococcus</taxon>
    </lineage>
</organism>
<feature type="transmembrane region" description="Helical" evidence="1">
    <location>
        <begin position="54"/>
        <end position="75"/>
    </location>
</feature>
<feature type="transmembrane region" description="Helical" evidence="1">
    <location>
        <begin position="132"/>
        <end position="151"/>
    </location>
</feature>
<dbReference type="AlphaFoldDB" id="A0A849BL39"/>
<keyword evidence="1" id="KW-1133">Transmembrane helix</keyword>
<feature type="transmembrane region" description="Helical" evidence="1">
    <location>
        <begin position="82"/>
        <end position="99"/>
    </location>
</feature>
<evidence type="ECO:0000256" key="1">
    <source>
        <dbReference type="SAM" id="Phobius"/>
    </source>
</evidence>
<dbReference type="PIRSF" id="PIRSF037394">
    <property type="entry name" value="ABC_thiamine-permease_YkoE_prd"/>
    <property type="match status" value="1"/>
</dbReference>
<evidence type="ECO:0000313" key="2">
    <source>
        <dbReference type="EMBL" id="NNH23910.1"/>
    </source>
</evidence>
<proteinExistence type="predicted"/>
<keyword evidence="3" id="KW-1185">Reference proteome</keyword>
<feature type="transmembrane region" description="Helical" evidence="1">
    <location>
        <begin position="21"/>
        <end position="42"/>
    </location>
</feature>
<dbReference type="Pfam" id="PF09819">
    <property type="entry name" value="ABC_cobalt"/>
    <property type="match status" value="1"/>
</dbReference>
<evidence type="ECO:0000313" key="3">
    <source>
        <dbReference type="Proteomes" id="UP000555552"/>
    </source>
</evidence>
<keyword evidence="1" id="KW-0472">Membrane</keyword>
<gene>
    <name evidence="2" type="ORF">HLB09_12600</name>
</gene>
<reference evidence="2 3" key="1">
    <citation type="submission" date="2020-05" db="EMBL/GenBank/DDBJ databases">
        <title>MicrobeNet Type strains.</title>
        <authorList>
            <person name="Nicholson A.C."/>
        </authorList>
    </citation>
    <scope>NUCLEOTIDE SEQUENCE [LARGE SCALE GENOMIC DNA]</scope>
    <source>
        <strain evidence="2 3">JCM 14547</strain>
    </source>
</reference>
<feature type="transmembrane region" description="Helical" evidence="1">
    <location>
        <begin position="163"/>
        <end position="185"/>
    </location>
</feature>
<dbReference type="InterPro" id="IPR017195">
    <property type="entry name" value="ABC_thiamin-permease_prd"/>
</dbReference>
<dbReference type="EMBL" id="JABEMA010000219">
    <property type="protein sequence ID" value="NNH23910.1"/>
    <property type="molecule type" value="Genomic_DNA"/>
</dbReference>
<protein>
    <submittedName>
        <fullName evidence="2">ECF transporter S component</fullName>
    </submittedName>
</protein>
<name>A0A849BL39_9ACTN</name>
<dbReference type="Proteomes" id="UP000555552">
    <property type="component" value="Unassembled WGS sequence"/>
</dbReference>
<keyword evidence="1" id="KW-0812">Transmembrane</keyword>
<sequence>MSSTTRTTGRAARRSRRSWRVVDIVTCAVVGVAAGVALWAFGALYEPITAPLAFLAPLAGLVNGGFLFPGLLGALVVRRPGAAVFAEVLAGVTSMLIGTQWGVTVLVWALVQGLAAEIGFAVLGYRRWGLPAALLAGATSGVAVGLMDTTFTSSVTWTAGWKLVYIGSSVVSGIVLAGLLAHLVVRALARTGALSALPSGRSGQRV</sequence>